<dbReference type="Proteomes" id="UP000244168">
    <property type="component" value="Unassembled WGS sequence"/>
</dbReference>
<dbReference type="GO" id="GO:0004311">
    <property type="term" value="F:geranylgeranyl diphosphate synthase activity"/>
    <property type="evidence" value="ECO:0007669"/>
    <property type="project" value="InterPro"/>
</dbReference>
<evidence type="ECO:0000313" key="3">
    <source>
        <dbReference type="Proteomes" id="UP000244168"/>
    </source>
</evidence>
<dbReference type="SFLD" id="SFLDG01018">
    <property type="entry name" value="Squalene/Phytoene_Synthase_Lik"/>
    <property type="match status" value="1"/>
</dbReference>
<dbReference type="SFLD" id="SFLDS00005">
    <property type="entry name" value="Isoprenoid_Synthase_Type_I"/>
    <property type="match status" value="1"/>
</dbReference>
<dbReference type="SUPFAM" id="SSF48576">
    <property type="entry name" value="Terpenoid synthases"/>
    <property type="match status" value="1"/>
</dbReference>
<dbReference type="OrthoDB" id="9787280at2"/>
<proteinExistence type="predicted"/>
<dbReference type="GO" id="GO:0016117">
    <property type="term" value="P:carotenoid biosynthetic process"/>
    <property type="evidence" value="ECO:0007669"/>
    <property type="project" value="UniProtKB-ARBA"/>
</dbReference>
<dbReference type="InterPro" id="IPR008949">
    <property type="entry name" value="Isoprenoid_synthase_dom_sf"/>
</dbReference>
<dbReference type="AlphaFoldDB" id="A0A2T5JEG3"/>
<accession>A0A2T5JEG3</accession>
<dbReference type="PROSITE" id="PS01045">
    <property type="entry name" value="SQUALEN_PHYTOEN_SYN_2"/>
    <property type="match status" value="1"/>
</dbReference>
<reference evidence="2 3" key="1">
    <citation type="submission" date="2018-04" db="EMBL/GenBank/DDBJ databases">
        <title>Genomic Encyclopedia of Archaeal and Bacterial Type Strains, Phase II (KMG-II): from individual species to whole genera.</title>
        <authorList>
            <person name="Goeker M."/>
        </authorList>
    </citation>
    <scope>NUCLEOTIDE SEQUENCE [LARGE SCALE GENOMIC DNA]</scope>
    <source>
        <strain evidence="2 3">DSM 26809</strain>
    </source>
</reference>
<dbReference type="PANTHER" id="PTHR31480">
    <property type="entry name" value="BIFUNCTIONAL LYCOPENE CYCLASE/PHYTOENE SYNTHASE"/>
    <property type="match status" value="1"/>
</dbReference>
<dbReference type="Gene3D" id="1.10.600.10">
    <property type="entry name" value="Farnesyl Diphosphate Synthase"/>
    <property type="match status" value="1"/>
</dbReference>
<dbReference type="CDD" id="cd00683">
    <property type="entry name" value="Trans_IPPS_HH"/>
    <property type="match status" value="1"/>
</dbReference>
<dbReference type="RefSeq" id="WP_107826273.1">
    <property type="nucleotide sequence ID" value="NZ_CP160205.1"/>
</dbReference>
<protein>
    <submittedName>
        <fullName evidence="2">Phytoene/squalene synthetase</fullName>
    </submittedName>
</protein>
<dbReference type="InterPro" id="IPR044843">
    <property type="entry name" value="Trans_IPPS_bact-type"/>
</dbReference>
<gene>
    <name evidence="2" type="ORF">C8P68_10155</name>
</gene>
<evidence type="ECO:0000256" key="1">
    <source>
        <dbReference type="ARBA" id="ARBA00022679"/>
    </source>
</evidence>
<sequence>MSANDVNLFNETCFKCSEVITRQYSTSFSNGIRALDERFRYPVYAIYGYVRYADEIVDTFHEHDKQRLIADFRKATFEAIDTGISINPVLQAFQQVVNRYHIQTELIDAFLRSMERDLHQTSYDAEGYQQYIYGSAEVVGLMCLRVFCEGDDAMYNKLLPYARSLGAAFQKVNFLRDVKDDLQSRGRVYFPGVSFANFCKADKQQIEADIREDFRKALIGIKLLPRGARLGVYIAYVYYFRLFKKICDIPAEVILQQRIRIPDAIKMLLYFKAIMRQKLNLL</sequence>
<organism evidence="2 3">
    <name type="scientific">Mucilaginibacter yixingensis</name>
    <dbReference type="NCBI Taxonomy" id="1295612"/>
    <lineage>
        <taxon>Bacteria</taxon>
        <taxon>Pseudomonadati</taxon>
        <taxon>Bacteroidota</taxon>
        <taxon>Sphingobacteriia</taxon>
        <taxon>Sphingobacteriales</taxon>
        <taxon>Sphingobacteriaceae</taxon>
        <taxon>Mucilaginibacter</taxon>
    </lineage>
</organism>
<dbReference type="InterPro" id="IPR033904">
    <property type="entry name" value="Trans_IPPS_HH"/>
</dbReference>
<evidence type="ECO:0000313" key="2">
    <source>
        <dbReference type="EMBL" id="PTR00828.1"/>
    </source>
</evidence>
<dbReference type="InterPro" id="IPR019845">
    <property type="entry name" value="Squalene/phytoene_synthase_CS"/>
</dbReference>
<comment type="caution">
    <text evidence="2">The sequence shown here is derived from an EMBL/GenBank/DDBJ whole genome shotgun (WGS) entry which is preliminary data.</text>
</comment>
<keyword evidence="1" id="KW-0808">Transferase</keyword>
<name>A0A2T5JEG3_9SPHI</name>
<keyword evidence="3" id="KW-1185">Reference proteome</keyword>
<dbReference type="Pfam" id="PF00494">
    <property type="entry name" value="SQS_PSY"/>
    <property type="match status" value="1"/>
</dbReference>
<dbReference type="SFLD" id="SFLDG01212">
    <property type="entry name" value="Phytoene_synthase_like"/>
    <property type="match status" value="1"/>
</dbReference>
<dbReference type="GO" id="GO:0051996">
    <property type="term" value="F:squalene synthase [NAD(P)H] activity"/>
    <property type="evidence" value="ECO:0007669"/>
    <property type="project" value="InterPro"/>
</dbReference>
<dbReference type="EMBL" id="QAOQ01000001">
    <property type="protein sequence ID" value="PTR00828.1"/>
    <property type="molecule type" value="Genomic_DNA"/>
</dbReference>
<dbReference type="InterPro" id="IPR002060">
    <property type="entry name" value="Squ/phyt_synthse"/>
</dbReference>